<name>A0AAV2Z7V2_9STRA</name>
<reference evidence="3" key="1">
    <citation type="submission" date="2022-11" db="EMBL/GenBank/DDBJ databases">
        <authorList>
            <person name="Morgan W.R."/>
            <person name="Tartar A."/>
        </authorList>
    </citation>
    <scope>NUCLEOTIDE SEQUENCE</scope>
    <source>
        <strain evidence="3">ARSEF 373</strain>
    </source>
</reference>
<sequence length="3918" mass="443813">MDLEFDENDTIFQTDVDREQLRRHAAGGMSPRRDSTATIAQVSPRRGSASPLGSPRRGALETTTLPFYQNISPTEALEKLFDTFHTQATVDENMNQQEEEAITLAEFNQLRRCVGRPEVSPNDWKRALEELGRSEGDAVPRSDFKALFGPPPYFGSPTATGIVREILRAEEHIHFAQMLFQQFSTTFADSTVGADANDAVQLPQLQELQRKCGANRIFTDVEWADLCSRLNASTNVGLTWMKFCEAFYLIIKKLPVFAPYKDPPETVYAVLAGASLLATFQDPEEDSISRKAFSNLLRVKRDQKGGAKDNAHVDDEAWIKLLQSTQDSYSFRKGKRLRRNSSTAHMVDKDIEFDKSSHGHDQPMIVVHNTNNQVMSYEIVYDEHGSVGLTLQSDFRGQCVVVADISEKMRERYPIIKKFDIVAAVNGESLIASQAPAKEREQDQLNKANQLLAVNDVRKITFLRQESYYSYKNDEKYVELVLNTYERIDPMTQFLVSKPNGGTWKLSGSLRMEFVSPDPEKFADSTAEWNSQTESILITIISGYAIEKNSEVVIRLFGVDCGDKVFVGPCDLSEGVAVQGDESEPPTPVWQVTLYTGWAHREGAIGAKRLQRVQGNYSDKSLDPHTVTFAPDDPGFTLSSDFFGQCVVVDEIDERKQAKDLDVQKHDILASITVIGERGANTVSEINCIKPFELDKKEAKKHLKKVKEQLTKCYKPATGNSYILNFLRLNSYFFYEKCKTSFTFRAPKSLSPNASLVIKFPSAQWRLTGTLVAKVSQPLGLKVKDVYWDSQHQSVHAVLAGITVLVDQPVTIEIDGIVAEKDRCAGPGEIVGVQGDSAFEELEFELHEHWHSFLVGHQGIDPSKVMDTLKTFKTSPELLWRVLEYTSKLFDMFKEKDSDHMSLADLNRMIHIITPNGVDKTTEEWTKLCRDLGAKPLVGLTRQQFACCWYDVVDSSLYSAEEIYKSVHTAERLFEDIKEVFQGGDGDVIFIDTIERLPKILTLPSAMLKKCISELTARKLDGWDFDTFRKILCGAHPMAKLQDKAADIWVQFYYMRVLFNEYSANGRMKKRNMQELFAAAKLTDPKFTNELWSEVCDAAEIDETNGLDLANFMCVYTSGQLGSRHALADWYRIETFKVLPTKKAKEKNADKEAALNTAPDKVDIKEATAKILEETTTAEDLFKDLLKQEMEFSKLVKVEDTVDTDFVFRTKLRARQLSRSKGFLHVNIRRVLGLSDRLIHGADGFNDNQTVPEELYAMFFVTDHEGLKLNLPPAEKRNPCLKVVDTLFGEKNISKAYEVYGEDLWDDGSSQELMEKMHTHEVTMQKYKQGTEKHKKAKADLKELEKLLISGNFGKYPSALSGGRIFSSIIVREESADAVYSLPKDKFRLYIDMPELPTKEKNDKKEEKSDEQKDEPLQKRFLVCRLFKRLATAKSKRYVEWQEVDTRIKKLNETHKILKELLDKQQLYWRHVIAQAHKNHLEIDDETVQALAKLKQKKRDVDEIYHELQMQKRKAAESQLKIEEDNAKFELARKKKEEKRLKKLAKKKKNSANTGEQAAGEKTGDAAAPGNQDNQDDNVADDKEEEMVQGPEDIDLNLGGEDEPGNQEVDDANGEQASPRSTKRHWWQKAKQEKKPIHNKRVRFIGQTYFELGELLRVLHNDDEYAGDLGMLTDEEDNDIGRMLLGFKYKCESIQQETEGMKLPQFTISMSSEDKDGAGPVQSIAEEQAREYPSHAELEIRWEVETELMVKDRLCVVREDDDNKFGMPYFLAIWNNPPGRPNDPADWIIPDVAKKMYTSPFTEAMVQTNESRKSGKVLFPSSSGLSLPPGRFKVCLIRNDMKKQVRALLGSTKMLAVLPGRNSIHTQFGTTPLVEVKPLSVVLQVYADGDVEAATSSETKDGMFNKEYLEDIQFEQEMEVLKRELSSPPPPPDTTKPRSKRANPDAQSVAHIQMIMEDLRSSRRRTLENRTLAGNNATSKSNKSQDEVPIVCTENTIVSFQFSPGHQFSPQDRIVILPEPIVRASDMIRSTLLGKLQGNDSTQVKEMRVKLAQQLAELSEVLSMKKSSLSQLPKVFKRWVSLRFGIGTRVVKNKSDTYKAQMGIEDDAFVWNEIMETYKKSPKIVKKHFLLILGDLLDEISARQFELQMKIPTQADPSAGALRSRVNAIAGLDIPVSQCEEITRETPSAENPRTWIIKTKLGHRFVHGGFFVGRYIRRSQDSGWQTDPSSQGLQYATAGELCRYGPFFVTPALYSYSKWQVIKALANILFEILMTDEVQLVLKFIFQFFMSTLKYFLQVVALSFNVNVLANNFKFPNAQALNDMLNNFETQLARLFGPIEIGLSAIYKFFSGYIQKLMDSLQLFDLVGECYSGFFLYGILYLIFAATFIVYVVVQEDFLVKVQKLHTYIPANFGKAVMGFFEQLGSVLVIPMYLAIKTCVLFISRQWLLFYNKFNDYPQFSFSQFDLHTTTTAICTNAELAKINYGFGVAALVLIVIFLFILLPLLLLDVFSWVPLSELLPKDELEKKAHSRNSKDIHEAVHSNANLVELKSACCPNKVFKPSFFSRFYADYMGMKFADLFKKHGLVGLFFKFTYMYSVLMFQSMGRSIGIFLGWRHRGEYMYKHDVMASTSRWRIFDAFCLRFNIAWKIQYIKSKIFVPFINIIMVTLGLWGEDQWKEFNIEERADDCFRLEPSAELKQLNLMTLHGKIVSLFWLCVPRTTILAYLAEVLNRGPMFSYFINKKFLQADIPESEREKDPVWRFWSFMAFAGEDDVIYLSDTRFISTVLKWGSAMTEIAALLSIYSAIGEDQQVKMAVALLSALVAPILEFNQQLVKTYVDYMEKAEKFGEENNVAAKYKKIKEYVNLLRGILPAGSINLKELTARRNKNANQANAQGNGQGNGQQANGQQANGQQANGQGIAQTNTNVHNGGDKTTGQQPEKPVEKGNDGVSGGNTTAKPAPEQGTGNAATSNGAARPPPVNNQMKSQRLVNALDADSATIEFGGGSGAIGEKMGSEMSNAEEEAENAFNEEGGEGAVVAGELALMLKPKKDLIALKAMPQVSYVVTTDGLSEGEGEITVSWNVNAKQRFHALDAIGMFPAKIAGDTTRYTMEDCICYRLLKEKVVEDFGWRPKPNEEDAERHMIIGQASALRKWSEREAAVIAHSLNEVAPLSDNNTDEAREHMTPGELLLKADKTMTRLYVKTGKLKPLKQKLPDLLEEEVVHRRLADRDQRLSRASSKRRDPQEQEKRARKDVNGQVKFRPVNSEEKDEQKLETFVYGNDAGIYQSKYGLHSYQFCYLRYNDPHQVGTGRDTTKVSPSENQSQNYEILEKFTSNEISIGTFNIFMNLTCDQGLVGANQTLNLTWIIYGIDYLALASSKLKHCIGFYKIDDKKEDTLSKIEIIPSSAYLEVNGNQACPGRMIVTSPREPGMYEIRFLFNFLKNPQLHRQCQVFGELEDQMQYLRIRSFYEKRAVSEEIRKFGMKEPTALGIARMNAHSWLRSMLLSMLREPVDPAILESTSEYSDFLQGRLQTRLKLAVASSSKKYQRSLRRIVSPFQLNSFMEVMLSALNNNAQLNDQLASITFLSPTEDDEKHWESNPLREQMLLPRDSDLMRFGTMGFKIQAKQYLRRKSLCGYFDLIDDTYLNQQQMRDTVKTTFDNLSSSCVTLFESCITRAIEDLEAEAELLGLSNALAGIGVILADRCRNHIQSILRAFLETDCYTGKRWPGPPKAAHSRMQRLRMGSVAGAEDEAILDAPGAGPAGFAPITREHIAVRRWIFPKLIQKIMGIFKQRHARLLSGNLPILKQFAYAVCFRVPPLEDRIFPNHRTMRTDSPLYFLGESRGGSERKGQLDDQQQDGGEGETAEDAERERAADDEEKDADNDRFDNDDDDNKKQGQDDDADDGGDNGDIPGDE</sequence>
<evidence type="ECO:0000256" key="2">
    <source>
        <dbReference type="SAM" id="Phobius"/>
    </source>
</evidence>
<feature type="transmembrane region" description="Helical" evidence="2">
    <location>
        <begin position="2595"/>
        <end position="2615"/>
    </location>
</feature>
<proteinExistence type="predicted"/>
<organism evidence="3 4">
    <name type="scientific">Lagenidium giganteum</name>
    <dbReference type="NCBI Taxonomy" id="4803"/>
    <lineage>
        <taxon>Eukaryota</taxon>
        <taxon>Sar</taxon>
        <taxon>Stramenopiles</taxon>
        <taxon>Oomycota</taxon>
        <taxon>Peronosporomycetes</taxon>
        <taxon>Pythiales</taxon>
        <taxon>Pythiaceae</taxon>
    </lineage>
</organism>
<feature type="region of interest" description="Disordered" evidence="1">
    <location>
        <begin position="2892"/>
        <end position="2983"/>
    </location>
</feature>
<feature type="region of interest" description="Disordered" evidence="1">
    <location>
        <begin position="3005"/>
        <end position="3030"/>
    </location>
</feature>
<keyword evidence="2" id="KW-0812">Transmembrane</keyword>
<feature type="compositionally biased region" description="Polar residues" evidence="1">
    <location>
        <begin position="2921"/>
        <end position="2939"/>
    </location>
</feature>
<keyword evidence="2" id="KW-1133">Transmembrane helix</keyword>
<feature type="region of interest" description="Disordered" evidence="1">
    <location>
        <begin position="3231"/>
        <end position="3258"/>
    </location>
</feature>
<dbReference type="EMBL" id="DAKRPA010000032">
    <property type="protein sequence ID" value="DBA02386.1"/>
    <property type="molecule type" value="Genomic_DNA"/>
</dbReference>
<feature type="region of interest" description="Disordered" evidence="1">
    <location>
        <begin position="3838"/>
        <end position="3918"/>
    </location>
</feature>
<feature type="compositionally biased region" description="Basic and acidic residues" evidence="1">
    <location>
        <begin position="3885"/>
        <end position="3901"/>
    </location>
</feature>
<feature type="compositionally biased region" description="Acidic residues" evidence="1">
    <location>
        <begin position="3902"/>
        <end position="3918"/>
    </location>
</feature>
<feature type="compositionally biased region" description="Acidic residues" evidence="1">
    <location>
        <begin position="1574"/>
        <end position="1613"/>
    </location>
</feature>
<protein>
    <recommendedName>
        <fullName evidence="5">Calmodulin</fullName>
    </recommendedName>
</protein>
<feature type="region of interest" description="Disordered" evidence="1">
    <location>
        <begin position="24"/>
        <end position="59"/>
    </location>
</feature>
<evidence type="ECO:0000313" key="4">
    <source>
        <dbReference type="Proteomes" id="UP001146120"/>
    </source>
</evidence>
<feature type="compositionally biased region" description="Low complexity" evidence="1">
    <location>
        <begin position="2965"/>
        <end position="2976"/>
    </location>
</feature>
<comment type="caution">
    <text evidence="3">The sequence shown here is derived from an EMBL/GenBank/DDBJ whole genome shotgun (WGS) entry which is preliminary data.</text>
</comment>
<gene>
    <name evidence="3" type="ORF">N0F65_007205</name>
</gene>
<feature type="transmembrane region" description="Helical" evidence="2">
    <location>
        <begin position="2295"/>
        <end position="2314"/>
    </location>
</feature>
<keyword evidence="4" id="KW-1185">Reference proteome</keyword>
<feature type="region of interest" description="Disordered" evidence="1">
    <location>
        <begin position="1921"/>
        <end position="1947"/>
    </location>
</feature>
<feature type="compositionally biased region" description="Basic residues" evidence="1">
    <location>
        <begin position="1540"/>
        <end position="1550"/>
    </location>
</feature>
<feature type="transmembrane region" description="Helical" evidence="2">
    <location>
        <begin position="2374"/>
        <end position="2394"/>
    </location>
</feature>
<keyword evidence="2" id="KW-0472">Membrane</keyword>
<feature type="region of interest" description="Disordered" evidence="1">
    <location>
        <begin position="1540"/>
        <end position="1633"/>
    </location>
</feature>
<evidence type="ECO:0008006" key="5">
    <source>
        <dbReference type="Google" id="ProtNLM"/>
    </source>
</evidence>
<accession>A0AAV2Z7V2</accession>
<evidence type="ECO:0000256" key="1">
    <source>
        <dbReference type="SAM" id="MobiDB-lite"/>
    </source>
</evidence>
<feature type="compositionally biased region" description="Low complexity" evidence="1">
    <location>
        <begin position="2892"/>
        <end position="2920"/>
    </location>
</feature>
<evidence type="ECO:0000313" key="3">
    <source>
        <dbReference type="EMBL" id="DBA02386.1"/>
    </source>
</evidence>
<feature type="transmembrane region" description="Helical" evidence="2">
    <location>
        <begin position="2489"/>
        <end position="2514"/>
    </location>
</feature>
<feature type="compositionally biased region" description="Basic and acidic residues" evidence="1">
    <location>
        <begin position="3231"/>
        <end position="3256"/>
    </location>
</feature>
<feature type="transmembrane region" description="Helical" evidence="2">
    <location>
        <begin position="2657"/>
        <end position="2673"/>
    </location>
</feature>
<dbReference type="Proteomes" id="UP001146120">
    <property type="component" value="Unassembled WGS sequence"/>
</dbReference>
<reference evidence="3" key="2">
    <citation type="journal article" date="2023" name="Microbiol Resour">
        <title>Decontamination and Annotation of the Draft Genome Sequence of the Oomycete Lagenidium giganteum ARSEF 373.</title>
        <authorList>
            <person name="Morgan W.R."/>
            <person name="Tartar A."/>
        </authorList>
    </citation>
    <scope>NUCLEOTIDE SEQUENCE</scope>
    <source>
        <strain evidence="3">ARSEF 373</strain>
    </source>
</reference>